<dbReference type="PROSITE" id="PS51257">
    <property type="entry name" value="PROKAR_LIPOPROTEIN"/>
    <property type="match status" value="1"/>
</dbReference>
<feature type="signal peptide" evidence="1">
    <location>
        <begin position="1"/>
        <end position="20"/>
    </location>
</feature>
<sequence length="113" mass="12466">MASKITFVVLLAFVIACAMTMSVAKAGAKIFLPCKTTKDCEYLRCSSGTPLCNGQCQCTISSTHEARLDDLETKKNNAKTCKLTTDCDPRIRTHFNCLKRSYMCFDGLCTCTN</sequence>
<organism evidence="2">
    <name type="scientific">Brassica oleracea</name>
    <name type="common">Wild cabbage</name>
    <dbReference type="NCBI Taxonomy" id="3712"/>
    <lineage>
        <taxon>Eukaryota</taxon>
        <taxon>Viridiplantae</taxon>
        <taxon>Streptophyta</taxon>
        <taxon>Embryophyta</taxon>
        <taxon>Tracheophyta</taxon>
        <taxon>Spermatophyta</taxon>
        <taxon>Magnoliopsida</taxon>
        <taxon>eudicotyledons</taxon>
        <taxon>Gunneridae</taxon>
        <taxon>Pentapetalae</taxon>
        <taxon>rosids</taxon>
        <taxon>malvids</taxon>
        <taxon>Brassicales</taxon>
        <taxon>Brassicaceae</taxon>
        <taxon>Brassiceae</taxon>
        <taxon>Brassica</taxon>
    </lineage>
</organism>
<accession>A0A3P6E3I5</accession>
<protein>
    <submittedName>
        <fullName evidence="2">Uncharacterized protein</fullName>
    </submittedName>
</protein>
<feature type="chain" id="PRO_5018172643" evidence="1">
    <location>
        <begin position="21"/>
        <end position="113"/>
    </location>
</feature>
<evidence type="ECO:0000313" key="2">
    <source>
        <dbReference type="EMBL" id="VDD26009.1"/>
    </source>
</evidence>
<reference evidence="2" key="1">
    <citation type="submission" date="2018-11" db="EMBL/GenBank/DDBJ databases">
        <authorList>
            <consortium name="Genoscope - CEA"/>
            <person name="William W."/>
        </authorList>
    </citation>
    <scope>NUCLEOTIDE SEQUENCE</scope>
</reference>
<dbReference type="AlphaFoldDB" id="A0A3P6E3I5"/>
<keyword evidence="1" id="KW-0732">Signal</keyword>
<gene>
    <name evidence="2" type="ORF">BOLC2T11284H</name>
</gene>
<name>A0A3P6E3I5_BRAOL</name>
<dbReference type="EMBL" id="LR031874">
    <property type="protein sequence ID" value="VDD26009.1"/>
    <property type="molecule type" value="Genomic_DNA"/>
</dbReference>
<proteinExistence type="predicted"/>
<evidence type="ECO:0000256" key="1">
    <source>
        <dbReference type="SAM" id="SignalP"/>
    </source>
</evidence>